<dbReference type="GO" id="GO:0007165">
    <property type="term" value="P:signal transduction"/>
    <property type="evidence" value="ECO:0007669"/>
    <property type="project" value="UniProtKB-KW"/>
</dbReference>
<dbReference type="OrthoDB" id="9807021at2"/>
<protein>
    <recommendedName>
        <fullName evidence="4">Methyl-accepting transducer domain-containing protein</fullName>
    </recommendedName>
</protein>
<organism evidence="5 6">
    <name type="scientific">Domibacillus iocasae</name>
    <dbReference type="NCBI Taxonomy" id="1714016"/>
    <lineage>
        <taxon>Bacteria</taxon>
        <taxon>Bacillati</taxon>
        <taxon>Bacillota</taxon>
        <taxon>Bacilli</taxon>
        <taxon>Bacillales</taxon>
        <taxon>Bacillaceae</taxon>
        <taxon>Domibacillus</taxon>
    </lineage>
</organism>
<sequence length="271" mass="29672">MHPTLQQIKETMPMFQSTYPEDACLLLGNTEGEYVQYLPGKTIDIKGEIGKKFPDSVPSFKTLKDGKPRREENGPENFGFPYISITQPIFDGNEIIGVLSALISHQKVATLRSSATELASAVQKMSAMTEEMTDASSDVSTRLQQLSEQSEAIKQDVASIGTILSLVKEVAVQSNILGINAAIEAARSGEHGRGFSVVANEIRKMADNSSKRTVEIEKQLDVIKKAIDQMNESTSQIAAFTQEHNASMQELNATYERINKTADDLSKISAL</sequence>
<dbReference type="PANTHER" id="PTHR32089:SF112">
    <property type="entry name" value="LYSOZYME-LIKE PROTEIN-RELATED"/>
    <property type="match status" value="1"/>
</dbReference>
<dbReference type="Pfam" id="PF00015">
    <property type="entry name" value="MCPsignal"/>
    <property type="match status" value="1"/>
</dbReference>
<evidence type="ECO:0000256" key="1">
    <source>
        <dbReference type="ARBA" id="ARBA00023224"/>
    </source>
</evidence>
<dbReference type="EMBL" id="MAMP01000012">
    <property type="protein sequence ID" value="OES45561.1"/>
    <property type="molecule type" value="Genomic_DNA"/>
</dbReference>
<dbReference type="Gene3D" id="1.10.287.950">
    <property type="entry name" value="Methyl-accepting chemotaxis protein"/>
    <property type="match status" value="1"/>
</dbReference>
<feature type="domain" description="Methyl-accepting transducer" evidence="4">
    <location>
        <begin position="108"/>
        <end position="271"/>
    </location>
</feature>
<dbReference type="SUPFAM" id="SSF58104">
    <property type="entry name" value="Methyl-accepting chemotaxis protein (MCP) signaling domain"/>
    <property type="match status" value="1"/>
</dbReference>
<evidence type="ECO:0000256" key="2">
    <source>
        <dbReference type="PROSITE-ProRule" id="PRU00284"/>
    </source>
</evidence>
<proteinExistence type="predicted"/>
<dbReference type="AlphaFoldDB" id="A0A1E7DR70"/>
<evidence type="ECO:0000256" key="3">
    <source>
        <dbReference type="SAM" id="Coils"/>
    </source>
</evidence>
<keyword evidence="3" id="KW-0175">Coiled coil</keyword>
<dbReference type="PANTHER" id="PTHR32089">
    <property type="entry name" value="METHYL-ACCEPTING CHEMOTAXIS PROTEIN MCPB"/>
    <property type="match status" value="1"/>
</dbReference>
<comment type="caution">
    <text evidence="5">The sequence shown here is derived from an EMBL/GenBank/DDBJ whole genome shotgun (WGS) entry which is preliminary data.</text>
</comment>
<dbReference type="InterPro" id="IPR004089">
    <property type="entry name" value="MCPsignal_dom"/>
</dbReference>
<gene>
    <name evidence="5" type="ORF">BA724_01730</name>
</gene>
<dbReference type="SMART" id="SM00283">
    <property type="entry name" value="MA"/>
    <property type="match status" value="1"/>
</dbReference>
<dbReference type="RefSeq" id="WP_069937560.1">
    <property type="nucleotide sequence ID" value="NZ_MAMP01000012.1"/>
</dbReference>
<feature type="coiled-coil region" evidence="3">
    <location>
        <begin position="223"/>
        <end position="268"/>
    </location>
</feature>
<name>A0A1E7DR70_9BACI</name>
<evidence type="ECO:0000313" key="5">
    <source>
        <dbReference type="EMBL" id="OES45561.1"/>
    </source>
</evidence>
<keyword evidence="1 2" id="KW-0807">Transducer</keyword>
<keyword evidence="6" id="KW-1185">Reference proteome</keyword>
<dbReference type="STRING" id="1714016.BA724_01730"/>
<reference evidence="5 6" key="1">
    <citation type="submission" date="2016-06" db="EMBL/GenBank/DDBJ databases">
        <title>Domibacillus iocasae genome sequencing.</title>
        <authorList>
            <person name="Verma A."/>
            <person name="Pal Y."/>
            <person name="Ojha A.K."/>
            <person name="Krishnamurthi S."/>
        </authorList>
    </citation>
    <scope>NUCLEOTIDE SEQUENCE [LARGE SCALE GENOMIC DNA]</scope>
    <source>
        <strain evidence="5 6">DSM 29979</strain>
    </source>
</reference>
<dbReference type="PROSITE" id="PS50111">
    <property type="entry name" value="CHEMOTAXIS_TRANSDUC_2"/>
    <property type="match status" value="1"/>
</dbReference>
<dbReference type="Proteomes" id="UP000095658">
    <property type="component" value="Unassembled WGS sequence"/>
</dbReference>
<accession>A0A1E7DR70</accession>
<evidence type="ECO:0000259" key="4">
    <source>
        <dbReference type="PROSITE" id="PS50111"/>
    </source>
</evidence>
<evidence type="ECO:0000313" key="6">
    <source>
        <dbReference type="Proteomes" id="UP000095658"/>
    </source>
</evidence>
<dbReference type="GO" id="GO:0016020">
    <property type="term" value="C:membrane"/>
    <property type="evidence" value="ECO:0007669"/>
    <property type="project" value="InterPro"/>
</dbReference>